<evidence type="ECO:0000256" key="8">
    <source>
        <dbReference type="ARBA" id="ARBA00049303"/>
    </source>
</evidence>
<comment type="caution">
    <text evidence="13">The sequence shown here is derived from an EMBL/GenBank/DDBJ whole genome shotgun (WGS) entry which is preliminary data.</text>
</comment>
<evidence type="ECO:0000313" key="14">
    <source>
        <dbReference type="Proteomes" id="UP000237271"/>
    </source>
</evidence>
<feature type="region of interest" description="Disordered" evidence="11">
    <location>
        <begin position="126"/>
        <end position="145"/>
    </location>
</feature>
<dbReference type="OrthoDB" id="7848332at2759"/>
<dbReference type="GO" id="GO:0005829">
    <property type="term" value="C:cytosol"/>
    <property type="evidence" value="ECO:0007669"/>
    <property type="project" value="UniProtKB-SubCell"/>
</dbReference>
<feature type="domain" description="C2H2-type" evidence="12">
    <location>
        <begin position="28"/>
        <end position="49"/>
    </location>
</feature>
<dbReference type="AlphaFoldDB" id="A0A2P4XL40"/>
<dbReference type="CDD" id="cd02440">
    <property type="entry name" value="AdoMet_MTases"/>
    <property type="match status" value="1"/>
</dbReference>
<dbReference type="PROSITE" id="PS51678">
    <property type="entry name" value="SAM_MT_PRMT"/>
    <property type="match status" value="1"/>
</dbReference>
<dbReference type="Gene3D" id="3.40.50.150">
    <property type="entry name" value="Vaccinia Virus protein VP39"/>
    <property type="match status" value="1"/>
</dbReference>
<comment type="subcellular location">
    <subcellularLocation>
        <location evidence="1">Cytoplasm</location>
        <location evidence="1">Cytosol</location>
    </subcellularLocation>
</comment>
<evidence type="ECO:0000256" key="6">
    <source>
        <dbReference type="ARBA" id="ARBA00022691"/>
    </source>
</evidence>
<evidence type="ECO:0000256" key="3">
    <source>
        <dbReference type="ARBA" id="ARBA00022490"/>
    </source>
</evidence>
<evidence type="ECO:0000259" key="12">
    <source>
        <dbReference type="PROSITE" id="PS00028"/>
    </source>
</evidence>
<evidence type="ECO:0000256" key="11">
    <source>
        <dbReference type="SAM" id="MobiDB-lite"/>
    </source>
</evidence>
<evidence type="ECO:0000256" key="7">
    <source>
        <dbReference type="ARBA" id="ARBA00047384"/>
    </source>
</evidence>
<dbReference type="PANTHER" id="PTHR11006:SF53">
    <property type="entry name" value="PROTEIN ARGININE N-METHYLTRANSFERASE 3"/>
    <property type="match status" value="1"/>
</dbReference>
<dbReference type="GO" id="GO:0042054">
    <property type="term" value="F:histone methyltransferase activity"/>
    <property type="evidence" value="ECO:0007669"/>
    <property type="project" value="TreeGrafter"/>
</dbReference>
<feature type="coiled-coil region" evidence="10">
    <location>
        <begin position="147"/>
        <end position="174"/>
    </location>
</feature>
<keyword evidence="3" id="KW-0963">Cytoplasm</keyword>
<evidence type="ECO:0000256" key="10">
    <source>
        <dbReference type="SAM" id="Coils"/>
    </source>
</evidence>
<dbReference type="EC" id="2.1.1.319" evidence="2"/>
<evidence type="ECO:0000256" key="9">
    <source>
        <dbReference type="PROSITE-ProRule" id="PRU01015"/>
    </source>
</evidence>
<feature type="compositionally biased region" description="Basic and acidic residues" evidence="11">
    <location>
        <begin position="130"/>
        <end position="140"/>
    </location>
</feature>
<dbReference type="InterPro" id="IPR036236">
    <property type="entry name" value="Znf_C2H2_sf"/>
</dbReference>
<comment type="catalytic activity">
    <reaction evidence="8">
        <text>L-arginyl-[protein] + S-adenosyl-L-methionine = N(omega)-methyl-L-arginyl-[protein] + S-adenosyl-L-homocysteine + H(+)</text>
        <dbReference type="Rhea" id="RHEA:48100"/>
        <dbReference type="Rhea" id="RHEA-COMP:10532"/>
        <dbReference type="Rhea" id="RHEA-COMP:11990"/>
        <dbReference type="ChEBI" id="CHEBI:15378"/>
        <dbReference type="ChEBI" id="CHEBI:29965"/>
        <dbReference type="ChEBI" id="CHEBI:57856"/>
        <dbReference type="ChEBI" id="CHEBI:59789"/>
        <dbReference type="ChEBI" id="CHEBI:65280"/>
    </reaction>
    <physiologicalReaction direction="left-to-right" evidence="8">
        <dbReference type="Rhea" id="RHEA:48101"/>
    </physiologicalReaction>
</comment>
<dbReference type="InterPro" id="IPR013087">
    <property type="entry name" value="Znf_C2H2_type"/>
</dbReference>
<feature type="non-terminal residue" evidence="13">
    <location>
        <position position="313"/>
    </location>
</feature>
<dbReference type="Pfam" id="PF21137">
    <property type="entry name" value="ANM3_C2H2_Zf"/>
    <property type="match status" value="1"/>
</dbReference>
<evidence type="ECO:0000256" key="4">
    <source>
        <dbReference type="ARBA" id="ARBA00022603"/>
    </source>
</evidence>
<dbReference type="InterPro" id="IPR041698">
    <property type="entry name" value="Methyltransf_25"/>
</dbReference>
<dbReference type="FunFam" id="3.40.50.150:FF:000003">
    <property type="entry name" value="Blast:Protein arginine N-methyltransferase 1"/>
    <property type="match status" value="1"/>
</dbReference>
<evidence type="ECO:0000256" key="5">
    <source>
        <dbReference type="ARBA" id="ARBA00022679"/>
    </source>
</evidence>
<evidence type="ECO:0000313" key="13">
    <source>
        <dbReference type="EMBL" id="POM66281.1"/>
    </source>
</evidence>
<organism evidence="13 14">
    <name type="scientific">Phytophthora palmivora</name>
    <dbReference type="NCBI Taxonomy" id="4796"/>
    <lineage>
        <taxon>Eukaryota</taxon>
        <taxon>Sar</taxon>
        <taxon>Stramenopiles</taxon>
        <taxon>Oomycota</taxon>
        <taxon>Peronosporomycetes</taxon>
        <taxon>Peronosporales</taxon>
        <taxon>Peronosporaceae</taxon>
        <taxon>Phytophthora</taxon>
    </lineage>
</organism>
<name>A0A2P4XL40_9STRA</name>
<dbReference type="InterPro" id="IPR025799">
    <property type="entry name" value="Arg_MeTrfase"/>
</dbReference>
<dbReference type="PANTHER" id="PTHR11006">
    <property type="entry name" value="PROTEIN ARGININE N-METHYLTRANSFERASE"/>
    <property type="match status" value="1"/>
</dbReference>
<accession>A0A2P4XL40</accession>
<dbReference type="GO" id="GO:0005634">
    <property type="term" value="C:nucleus"/>
    <property type="evidence" value="ECO:0007669"/>
    <property type="project" value="TreeGrafter"/>
</dbReference>
<dbReference type="GO" id="GO:0035242">
    <property type="term" value="F:protein-arginine omega-N asymmetric methyltransferase activity"/>
    <property type="evidence" value="ECO:0007669"/>
    <property type="project" value="UniProtKB-EC"/>
</dbReference>
<dbReference type="InterPro" id="IPR029063">
    <property type="entry name" value="SAM-dependent_MTases_sf"/>
</dbReference>
<keyword evidence="4 9" id="KW-0489">Methyltransferase</keyword>
<dbReference type="Pfam" id="PF13649">
    <property type="entry name" value="Methyltransf_25"/>
    <property type="match status" value="1"/>
</dbReference>
<evidence type="ECO:0000256" key="2">
    <source>
        <dbReference type="ARBA" id="ARBA00011925"/>
    </source>
</evidence>
<dbReference type="SUPFAM" id="SSF53335">
    <property type="entry name" value="S-adenosyl-L-methionine-dependent methyltransferases"/>
    <property type="match status" value="1"/>
</dbReference>
<dbReference type="GO" id="GO:0032259">
    <property type="term" value="P:methylation"/>
    <property type="evidence" value="ECO:0007669"/>
    <property type="project" value="UniProtKB-KW"/>
</dbReference>
<dbReference type="InterPro" id="IPR049482">
    <property type="entry name" value="ANM3-like_C2H2_Zf"/>
</dbReference>
<dbReference type="Proteomes" id="UP000237271">
    <property type="component" value="Unassembled WGS sequence"/>
</dbReference>
<gene>
    <name evidence="13" type="ORF">PHPALM_17885</name>
</gene>
<dbReference type="SUPFAM" id="SSF57667">
    <property type="entry name" value="beta-beta-alpha zinc fingers"/>
    <property type="match status" value="1"/>
</dbReference>
<comment type="catalytic activity">
    <reaction evidence="7">
        <text>L-arginyl-[protein] + 2 S-adenosyl-L-methionine = N(omega),N(omega)-dimethyl-L-arginyl-[protein] + 2 S-adenosyl-L-homocysteine + 2 H(+)</text>
        <dbReference type="Rhea" id="RHEA:48096"/>
        <dbReference type="Rhea" id="RHEA-COMP:10532"/>
        <dbReference type="Rhea" id="RHEA-COMP:11991"/>
        <dbReference type="ChEBI" id="CHEBI:15378"/>
        <dbReference type="ChEBI" id="CHEBI:29965"/>
        <dbReference type="ChEBI" id="CHEBI:57856"/>
        <dbReference type="ChEBI" id="CHEBI:59789"/>
        <dbReference type="ChEBI" id="CHEBI:61897"/>
        <dbReference type="EC" id="2.1.1.319"/>
    </reaction>
    <physiologicalReaction direction="left-to-right" evidence="7">
        <dbReference type="Rhea" id="RHEA:48097"/>
    </physiologicalReaction>
</comment>
<protein>
    <recommendedName>
        <fullName evidence="2">type I protein arginine methyltransferase</fullName>
        <ecNumber evidence="2">2.1.1.319</ecNumber>
    </recommendedName>
</protein>
<keyword evidence="5 9" id="KW-0808">Transferase</keyword>
<keyword evidence="14" id="KW-1185">Reference proteome</keyword>
<dbReference type="EMBL" id="NCKW01009670">
    <property type="protein sequence ID" value="POM66281.1"/>
    <property type="molecule type" value="Genomic_DNA"/>
</dbReference>
<keyword evidence="6 9" id="KW-0949">S-adenosyl-L-methionine</keyword>
<reference evidence="13 14" key="1">
    <citation type="journal article" date="2017" name="Genome Biol. Evol.">
        <title>Phytophthora megakarya and P. palmivora, closely related causal agents of cacao black pod rot, underwent increases in genome sizes and gene numbers by different mechanisms.</title>
        <authorList>
            <person name="Ali S.S."/>
            <person name="Shao J."/>
            <person name="Lary D.J."/>
            <person name="Kronmiller B."/>
            <person name="Shen D."/>
            <person name="Strem M.D."/>
            <person name="Amoako-Attah I."/>
            <person name="Akrofi A.Y."/>
            <person name="Begoude B.A."/>
            <person name="Ten Hoopen G.M."/>
            <person name="Coulibaly K."/>
            <person name="Kebe B.I."/>
            <person name="Melnick R.L."/>
            <person name="Guiltinan M.J."/>
            <person name="Tyler B.M."/>
            <person name="Meinhardt L.W."/>
            <person name="Bailey B.A."/>
        </authorList>
    </citation>
    <scope>NUCLEOTIDE SEQUENCE [LARGE SCALE GENOMIC DNA]</scope>
    <source>
        <strain evidence="14">sbr112.9</strain>
    </source>
</reference>
<keyword evidence="10" id="KW-0175">Coiled coil</keyword>
<evidence type="ECO:0000256" key="1">
    <source>
        <dbReference type="ARBA" id="ARBA00004514"/>
    </source>
</evidence>
<proteinExistence type="predicted"/>
<dbReference type="PROSITE" id="PS00028">
    <property type="entry name" value="ZINC_FINGER_C2H2_1"/>
    <property type="match status" value="1"/>
</dbReference>
<sequence length="313" mass="34647">MAEQEDVVDGGETWDDWVDDGSSSSFDCVFCASKFPTEEPLHAHLQESHDFSLRHEISSRKLDTYGTIQLVNYLRWNTLDGVAADQVKQTLAAEGNAAFQKDEFLKPVVADDPLLYCLDCDDSDSDDDDIPAHEEQKSEKVVPPTAGDDVADLIAKLQLENQELKQQMTKYSKLVRDFVVDGENAAPVEDAADNDTYYFDSYSQVGIHREMITDRIRTDGYRNAILNNPEVFKGKVVLDVGCGTGILSMFAAQAGAAKVIGIDRSEMGDVAREIVAANGFSDVITILRGKVEDMELPVDKVDIIVSEWMGYCL</sequence>